<dbReference type="Proteomes" id="UP000789375">
    <property type="component" value="Unassembled WGS sequence"/>
</dbReference>
<proteinExistence type="predicted"/>
<name>A0A9N8ZK29_FUNMO</name>
<dbReference type="EMBL" id="CAJVPP010000620">
    <property type="protein sequence ID" value="CAG8498383.1"/>
    <property type="molecule type" value="Genomic_DNA"/>
</dbReference>
<evidence type="ECO:0000313" key="2">
    <source>
        <dbReference type="Proteomes" id="UP000789375"/>
    </source>
</evidence>
<sequence>MDNLSNKATNWYAAEISPSNYFRQIDPLATLHNLKFGGGQSSVLGIAEVILKAYDVMNGKFFKSTPYGIWILWVIVIPEELSP</sequence>
<gene>
    <name evidence="1" type="ORF">FMOSSE_LOCUS3903</name>
</gene>
<comment type="caution">
    <text evidence="1">The sequence shown here is derived from an EMBL/GenBank/DDBJ whole genome shotgun (WGS) entry which is preliminary data.</text>
</comment>
<dbReference type="AlphaFoldDB" id="A0A9N8ZK29"/>
<evidence type="ECO:0000313" key="1">
    <source>
        <dbReference type="EMBL" id="CAG8498383.1"/>
    </source>
</evidence>
<accession>A0A9N8ZK29</accession>
<reference evidence="1" key="1">
    <citation type="submission" date="2021-06" db="EMBL/GenBank/DDBJ databases">
        <authorList>
            <person name="Kallberg Y."/>
            <person name="Tangrot J."/>
            <person name="Rosling A."/>
        </authorList>
    </citation>
    <scope>NUCLEOTIDE SEQUENCE</scope>
    <source>
        <strain evidence="1">87-6 pot B 2015</strain>
    </source>
</reference>
<organism evidence="1 2">
    <name type="scientific">Funneliformis mosseae</name>
    <name type="common">Endomycorrhizal fungus</name>
    <name type="synonym">Glomus mosseae</name>
    <dbReference type="NCBI Taxonomy" id="27381"/>
    <lineage>
        <taxon>Eukaryota</taxon>
        <taxon>Fungi</taxon>
        <taxon>Fungi incertae sedis</taxon>
        <taxon>Mucoromycota</taxon>
        <taxon>Glomeromycotina</taxon>
        <taxon>Glomeromycetes</taxon>
        <taxon>Glomerales</taxon>
        <taxon>Glomeraceae</taxon>
        <taxon>Funneliformis</taxon>
    </lineage>
</organism>
<keyword evidence="2" id="KW-1185">Reference proteome</keyword>
<protein>
    <submittedName>
        <fullName evidence="1">4016_t:CDS:1</fullName>
    </submittedName>
</protein>